<keyword evidence="2" id="KW-1185">Reference proteome</keyword>
<reference evidence="1 2" key="1">
    <citation type="journal article" date="2019" name="Sci. Rep.">
        <title>Orb-weaving spider Araneus ventricosus genome elucidates the spidroin gene catalogue.</title>
        <authorList>
            <person name="Kono N."/>
            <person name="Nakamura H."/>
            <person name="Ohtoshi R."/>
            <person name="Moran D.A.P."/>
            <person name="Shinohara A."/>
            <person name="Yoshida Y."/>
            <person name="Fujiwara M."/>
            <person name="Mori M."/>
            <person name="Tomita M."/>
            <person name="Arakawa K."/>
        </authorList>
    </citation>
    <scope>NUCLEOTIDE SEQUENCE [LARGE SCALE GENOMIC DNA]</scope>
</reference>
<protein>
    <submittedName>
        <fullName evidence="1">Uncharacterized protein</fullName>
    </submittedName>
</protein>
<evidence type="ECO:0000313" key="1">
    <source>
        <dbReference type="EMBL" id="GBM66930.1"/>
    </source>
</evidence>
<accession>A0A4Y2HNW0</accession>
<dbReference type="EMBL" id="BGPR01002053">
    <property type="protein sequence ID" value="GBM66930.1"/>
    <property type="molecule type" value="Genomic_DNA"/>
</dbReference>
<organism evidence="1 2">
    <name type="scientific">Araneus ventricosus</name>
    <name type="common">Orbweaver spider</name>
    <name type="synonym">Epeira ventricosa</name>
    <dbReference type="NCBI Taxonomy" id="182803"/>
    <lineage>
        <taxon>Eukaryota</taxon>
        <taxon>Metazoa</taxon>
        <taxon>Ecdysozoa</taxon>
        <taxon>Arthropoda</taxon>
        <taxon>Chelicerata</taxon>
        <taxon>Arachnida</taxon>
        <taxon>Araneae</taxon>
        <taxon>Araneomorphae</taxon>
        <taxon>Entelegynae</taxon>
        <taxon>Araneoidea</taxon>
        <taxon>Araneidae</taxon>
        <taxon>Araneus</taxon>
    </lineage>
</organism>
<comment type="caution">
    <text evidence="1">The sequence shown here is derived from an EMBL/GenBank/DDBJ whole genome shotgun (WGS) entry which is preliminary data.</text>
</comment>
<sequence>MEIADSKKERVTISTSLEIRLESLHTNKKKITTTSTECYSYRHFDVDFFVSVHLDGANKETEDCLAVLATVEMPRYLILHNVVLSWIVSIIDIDGNSRLPQSFVRDFNRDV</sequence>
<name>A0A4Y2HNW0_ARAVE</name>
<proteinExistence type="predicted"/>
<dbReference type="AlphaFoldDB" id="A0A4Y2HNW0"/>
<evidence type="ECO:0000313" key="2">
    <source>
        <dbReference type="Proteomes" id="UP000499080"/>
    </source>
</evidence>
<dbReference type="Proteomes" id="UP000499080">
    <property type="component" value="Unassembled WGS sequence"/>
</dbReference>
<gene>
    <name evidence="1" type="ORF">AVEN_211284_1</name>
</gene>